<evidence type="ECO:0000256" key="1">
    <source>
        <dbReference type="SAM" id="Phobius"/>
    </source>
</evidence>
<keyword evidence="1" id="KW-0472">Membrane</keyword>
<dbReference type="EMBL" id="BMOK01000014">
    <property type="protein sequence ID" value="GGL61480.1"/>
    <property type="molecule type" value="Genomic_DNA"/>
</dbReference>
<keyword evidence="1" id="KW-0812">Transmembrane</keyword>
<keyword evidence="3" id="KW-1185">Reference proteome</keyword>
<reference evidence="2" key="2">
    <citation type="submission" date="2020-09" db="EMBL/GenBank/DDBJ databases">
        <authorList>
            <person name="Sun Q."/>
            <person name="Ohkuma M."/>
        </authorList>
    </citation>
    <scope>NUCLEOTIDE SEQUENCE</scope>
    <source>
        <strain evidence="2">JCM 15325</strain>
    </source>
</reference>
<evidence type="ECO:0000313" key="2">
    <source>
        <dbReference type="EMBL" id="GGL61480.1"/>
    </source>
</evidence>
<accession>A0A917S8B2</accession>
<dbReference type="RefSeq" id="WP_188804212.1">
    <property type="nucleotide sequence ID" value="NZ_BMOK01000014.1"/>
</dbReference>
<dbReference type="AlphaFoldDB" id="A0A917S8B2"/>
<gene>
    <name evidence="2" type="ORF">GCM10007968_26850</name>
</gene>
<organism evidence="2 3">
    <name type="scientific">Sporolactobacillus putidus</name>
    <dbReference type="NCBI Taxonomy" id="492735"/>
    <lineage>
        <taxon>Bacteria</taxon>
        <taxon>Bacillati</taxon>
        <taxon>Bacillota</taxon>
        <taxon>Bacilli</taxon>
        <taxon>Bacillales</taxon>
        <taxon>Sporolactobacillaceae</taxon>
        <taxon>Sporolactobacillus</taxon>
    </lineage>
</organism>
<proteinExistence type="predicted"/>
<reference evidence="2" key="1">
    <citation type="journal article" date="2014" name="Int. J. Syst. Evol. Microbiol.">
        <title>Complete genome sequence of Corynebacterium casei LMG S-19264T (=DSM 44701T), isolated from a smear-ripened cheese.</title>
        <authorList>
            <consortium name="US DOE Joint Genome Institute (JGI-PGF)"/>
            <person name="Walter F."/>
            <person name="Albersmeier A."/>
            <person name="Kalinowski J."/>
            <person name="Ruckert C."/>
        </authorList>
    </citation>
    <scope>NUCLEOTIDE SEQUENCE</scope>
    <source>
        <strain evidence="2">JCM 15325</strain>
    </source>
</reference>
<name>A0A917S8B2_9BACL</name>
<feature type="transmembrane region" description="Helical" evidence="1">
    <location>
        <begin position="15"/>
        <end position="37"/>
    </location>
</feature>
<dbReference type="Proteomes" id="UP000654670">
    <property type="component" value="Unassembled WGS sequence"/>
</dbReference>
<evidence type="ECO:0000313" key="3">
    <source>
        <dbReference type="Proteomes" id="UP000654670"/>
    </source>
</evidence>
<sequence length="109" mass="12770">MTRRNGEQGIFLSEAVISVFILSTVMLLAFPVLIHIYNERQILQQKQEAIDVLRDQLMQWKTGNPIAPKPEVRTDFTLHWSRKTEHEARLRVSWLYGGRIHELSSEARK</sequence>
<protein>
    <submittedName>
        <fullName evidence="2">Uncharacterized protein</fullName>
    </submittedName>
</protein>
<comment type="caution">
    <text evidence="2">The sequence shown here is derived from an EMBL/GenBank/DDBJ whole genome shotgun (WGS) entry which is preliminary data.</text>
</comment>
<keyword evidence="1" id="KW-1133">Transmembrane helix</keyword>